<dbReference type="AlphaFoldDB" id="A0A5B7CG54"/>
<evidence type="ECO:0000256" key="1">
    <source>
        <dbReference type="SAM" id="MobiDB-lite"/>
    </source>
</evidence>
<sequence length="226" mass="24788">MNEAQVWESVHTAPKTWRKLAMAMGAVVLANCQAARSGQSRGRPDLLLSYIDQLLPPSLRTSLSVVITHADTTNWSLQDINKAPIFSLGDYPVLSMEGNNTVRCSQQKFEVSLVYRLVGLDQATVHVWASWKVVPAGSHARWAGHSSAFGSRQMCSRQMPPPEVLEAPSIKISVRESSHPGYHHREACQSKNSLGRPNQTTADVSKPLSSRSKAAKTLQGLNTSLF</sequence>
<dbReference type="EMBL" id="VSRR010000024">
    <property type="protein sequence ID" value="MPC08275.1"/>
    <property type="molecule type" value="Genomic_DNA"/>
</dbReference>
<name>A0A5B7CG54_PORTR</name>
<reference evidence="2 3" key="1">
    <citation type="submission" date="2019-05" db="EMBL/GenBank/DDBJ databases">
        <title>Another draft genome of Portunus trituberculatus and its Hox gene families provides insights of decapod evolution.</title>
        <authorList>
            <person name="Jeong J.-H."/>
            <person name="Song I."/>
            <person name="Kim S."/>
            <person name="Choi T."/>
            <person name="Kim D."/>
            <person name="Ryu S."/>
            <person name="Kim W."/>
        </authorList>
    </citation>
    <scope>NUCLEOTIDE SEQUENCE [LARGE SCALE GENOMIC DNA]</scope>
    <source>
        <tissue evidence="2">Muscle</tissue>
    </source>
</reference>
<gene>
    <name evidence="2" type="ORF">E2C01_000856</name>
</gene>
<proteinExistence type="predicted"/>
<dbReference type="Proteomes" id="UP000324222">
    <property type="component" value="Unassembled WGS sequence"/>
</dbReference>
<comment type="caution">
    <text evidence="2">The sequence shown here is derived from an EMBL/GenBank/DDBJ whole genome shotgun (WGS) entry which is preliminary data.</text>
</comment>
<keyword evidence="3" id="KW-1185">Reference proteome</keyword>
<organism evidence="2 3">
    <name type="scientific">Portunus trituberculatus</name>
    <name type="common">Swimming crab</name>
    <name type="synonym">Neptunus trituberculatus</name>
    <dbReference type="NCBI Taxonomy" id="210409"/>
    <lineage>
        <taxon>Eukaryota</taxon>
        <taxon>Metazoa</taxon>
        <taxon>Ecdysozoa</taxon>
        <taxon>Arthropoda</taxon>
        <taxon>Crustacea</taxon>
        <taxon>Multicrustacea</taxon>
        <taxon>Malacostraca</taxon>
        <taxon>Eumalacostraca</taxon>
        <taxon>Eucarida</taxon>
        <taxon>Decapoda</taxon>
        <taxon>Pleocyemata</taxon>
        <taxon>Brachyura</taxon>
        <taxon>Eubrachyura</taxon>
        <taxon>Portunoidea</taxon>
        <taxon>Portunidae</taxon>
        <taxon>Portuninae</taxon>
        <taxon>Portunus</taxon>
    </lineage>
</organism>
<protein>
    <submittedName>
        <fullName evidence="2">Uncharacterized protein</fullName>
    </submittedName>
</protein>
<accession>A0A5B7CG54</accession>
<feature type="region of interest" description="Disordered" evidence="1">
    <location>
        <begin position="178"/>
        <end position="226"/>
    </location>
</feature>
<feature type="compositionally biased region" description="Basic and acidic residues" evidence="1">
    <location>
        <begin position="178"/>
        <end position="188"/>
    </location>
</feature>
<evidence type="ECO:0000313" key="2">
    <source>
        <dbReference type="EMBL" id="MPC08275.1"/>
    </source>
</evidence>
<evidence type="ECO:0000313" key="3">
    <source>
        <dbReference type="Proteomes" id="UP000324222"/>
    </source>
</evidence>
<feature type="compositionally biased region" description="Polar residues" evidence="1">
    <location>
        <begin position="189"/>
        <end position="212"/>
    </location>
</feature>